<keyword evidence="3 8" id="KW-0812">Transmembrane</keyword>
<evidence type="ECO:0000256" key="2">
    <source>
        <dbReference type="ARBA" id="ARBA00022448"/>
    </source>
</evidence>
<evidence type="ECO:0000256" key="8">
    <source>
        <dbReference type="SAM" id="Phobius"/>
    </source>
</evidence>
<keyword evidence="2" id="KW-0813">Transport</keyword>
<name>A0ABY0HFG0_9PEZI</name>
<feature type="transmembrane region" description="Helical" evidence="8">
    <location>
        <begin position="127"/>
        <end position="149"/>
    </location>
</feature>
<dbReference type="SMART" id="SM00679">
    <property type="entry name" value="CTNS"/>
    <property type="match status" value="1"/>
</dbReference>
<evidence type="ECO:0000256" key="3">
    <source>
        <dbReference type="ARBA" id="ARBA00022692"/>
    </source>
</evidence>
<dbReference type="Gene3D" id="1.20.1280.290">
    <property type="match status" value="1"/>
</dbReference>
<keyword evidence="4" id="KW-0677">Repeat</keyword>
<evidence type="ECO:0000256" key="5">
    <source>
        <dbReference type="ARBA" id="ARBA00022989"/>
    </source>
</evidence>
<feature type="region of interest" description="Disordered" evidence="7">
    <location>
        <begin position="230"/>
        <end position="249"/>
    </location>
</feature>
<keyword evidence="6 8" id="KW-0472">Membrane</keyword>
<dbReference type="InterPro" id="IPR005282">
    <property type="entry name" value="LC_transporter"/>
</dbReference>
<gene>
    <name evidence="9" type="ORF">DL762_003292</name>
</gene>
<evidence type="ECO:0008006" key="11">
    <source>
        <dbReference type="Google" id="ProtNLM"/>
    </source>
</evidence>
<evidence type="ECO:0000256" key="1">
    <source>
        <dbReference type="ARBA" id="ARBA00004127"/>
    </source>
</evidence>
<dbReference type="PANTHER" id="PTHR13131">
    <property type="entry name" value="CYSTINOSIN"/>
    <property type="match status" value="1"/>
</dbReference>
<evidence type="ECO:0000313" key="9">
    <source>
        <dbReference type="EMBL" id="RYO89269.1"/>
    </source>
</evidence>
<comment type="caution">
    <text evidence="9">The sequence shown here is derived from an EMBL/GenBank/DDBJ whole genome shotgun (WGS) entry which is preliminary data.</text>
</comment>
<keyword evidence="10" id="KW-1185">Reference proteome</keyword>
<accession>A0ABY0HFG0</accession>
<dbReference type="Pfam" id="PF04193">
    <property type="entry name" value="PQ-loop"/>
    <property type="match status" value="1"/>
</dbReference>
<protein>
    <recommendedName>
        <fullName evidence="11">Cystinosin</fullName>
    </recommendedName>
</protein>
<keyword evidence="5 8" id="KW-1133">Transmembrane helix</keyword>
<feature type="transmembrane region" description="Helical" evidence="8">
    <location>
        <begin position="12"/>
        <end position="35"/>
    </location>
</feature>
<dbReference type="EMBL" id="QJNS01000075">
    <property type="protein sequence ID" value="RYO89269.1"/>
    <property type="molecule type" value="Genomic_DNA"/>
</dbReference>
<sequence>MNIRRKTTGGSVVDFPFINTFGFLAYFISNCAFYYSPLIRHQYALRHKGLTPTVAFNDIVFAGHATLTSGILLTQYFKPSLWGLDDAAGRRPSRIILGVFFGSFVAVAAVTFIVVSTPPDADPKTSWAWLDVMYTVSYVKLVVTVVKYAPQLLHNFRTQSTKGWAIGGMLLDFTGGSLSIAQQAIDAYLQRDWSGITGNPVKFALGNVSMLYDLGFMTQHYILYRDDGEEKRGEGDSLLERGENSRRVD</sequence>
<reference evidence="9 10" key="1">
    <citation type="submission" date="2018-06" db="EMBL/GenBank/DDBJ databases">
        <title>Complete Genomes of Monosporascus.</title>
        <authorList>
            <person name="Robinson A.J."/>
            <person name="Natvig D.O."/>
        </authorList>
    </citation>
    <scope>NUCLEOTIDE SEQUENCE [LARGE SCALE GENOMIC DNA]</scope>
    <source>
        <strain evidence="9 10">CBS 609.92</strain>
    </source>
</reference>
<dbReference type="InterPro" id="IPR006603">
    <property type="entry name" value="PQ-loop_rpt"/>
</dbReference>
<evidence type="ECO:0000256" key="4">
    <source>
        <dbReference type="ARBA" id="ARBA00022737"/>
    </source>
</evidence>
<evidence type="ECO:0000256" key="6">
    <source>
        <dbReference type="ARBA" id="ARBA00023136"/>
    </source>
</evidence>
<evidence type="ECO:0000313" key="10">
    <source>
        <dbReference type="Proteomes" id="UP000294003"/>
    </source>
</evidence>
<evidence type="ECO:0000256" key="7">
    <source>
        <dbReference type="SAM" id="MobiDB-lite"/>
    </source>
</evidence>
<dbReference type="PANTHER" id="PTHR13131:SF5">
    <property type="entry name" value="CYSTINOSIN"/>
    <property type="match status" value="1"/>
</dbReference>
<proteinExistence type="predicted"/>
<feature type="transmembrane region" description="Helical" evidence="8">
    <location>
        <begin position="95"/>
        <end position="115"/>
    </location>
</feature>
<comment type="subcellular location">
    <subcellularLocation>
        <location evidence="1">Endomembrane system</location>
        <topology evidence="1">Multi-pass membrane protein</topology>
    </subcellularLocation>
</comment>
<organism evidence="9 10">
    <name type="scientific">Monosporascus cannonballus</name>
    <dbReference type="NCBI Taxonomy" id="155416"/>
    <lineage>
        <taxon>Eukaryota</taxon>
        <taxon>Fungi</taxon>
        <taxon>Dikarya</taxon>
        <taxon>Ascomycota</taxon>
        <taxon>Pezizomycotina</taxon>
        <taxon>Sordariomycetes</taxon>
        <taxon>Xylariomycetidae</taxon>
        <taxon>Xylariales</taxon>
        <taxon>Xylariales incertae sedis</taxon>
        <taxon>Monosporascus</taxon>
    </lineage>
</organism>
<dbReference type="Proteomes" id="UP000294003">
    <property type="component" value="Unassembled WGS sequence"/>
</dbReference>